<dbReference type="EMBL" id="FOHU01000036">
    <property type="protein sequence ID" value="SET80222.1"/>
    <property type="molecule type" value="Genomic_DNA"/>
</dbReference>
<accession>A0A1I0HBK7</accession>
<evidence type="ECO:0000313" key="5">
    <source>
        <dbReference type="Proteomes" id="UP000199568"/>
    </source>
</evidence>
<evidence type="ECO:0000313" key="4">
    <source>
        <dbReference type="EMBL" id="SET80222.1"/>
    </source>
</evidence>
<dbReference type="InterPro" id="IPR023772">
    <property type="entry name" value="DNA-bd_HTH_TetR-type_CS"/>
</dbReference>
<organism evidence="4 5">
    <name type="scientific">Natronincola peptidivorans</name>
    <dbReference type="NCBI Taxonomy" id="426128"/>
    <lineage>
        <taxon>Bacteria</taxon>
        <taxon>Bacillati</taxon>
        <taxon>Bacillota</taxon>
        <taxon>Clostridia</taxon>
        <taxon>Peptostreptococcales</taxon>
        <taxon>Natronincolaceae</taxon>
        <taxon>Natronincola</taxon>
    </lineage>
</organism>
<dbReference type="STRING" id="426128.SAMN05660297_03558"/>
<dbReference type="InterPro" id="IPR001647">
    <property type="entry name" value="HTH_TetR"/>
</dbReference>
<dbReference type="PROSITE" id="PS50977">
    <property type="entry name" value="HTH_TETR_2"/>
    <property type="match status" value="1"/>
</dbReference>
<feature type="domain" description="HTH tetR-type" evidence="3">
    <location>
        <begin position="13"/>
        <end position="73"/>
    </location>
</feature>
<feature type="DNA-binding region" description="H-T-H motif" evidence="2">
    <location>
        <begin position="36"/>
        <end position="55"/>
    </location>
</feature>
<keyword evidence="5" id="KW-1185">Reference proteome</keyword>
<dbReference type="AlphaFoldDB" id="A0A1I0HBK7"/>
<dbReference type="SUPFAM" id="SSF48498">
    <property type="entry name" value="Tetracyclin repressor-like, C-terminal domain"/>
    <property type="match status" value="1"/>
</dbReference>
<gene>
    <name evidence="4" type="ORF">SAMN05660297_03558</name>
</gene>
<dbReference type="InterPro" id="IPR036271">
    <property type="entry name" value="Tet_transcr_reg_TetR-rel_C_sf"/>
</dbReference>
<dbReference type="PANTHER" id="PTHR43479">
    <property type="entry name" value="ACREF/ENVCD OPERON REPRESSOR-RELATED"/>
    <property type="match status" value="1"/>
</dbReference>
<dbReference type="SUPFAM" id="SSF46689">
    <property type="entry name" value="Homeodomain-like"/>
    <property type="match status" value="1"/>
</dbReference>
<dbReference type="Gene3D" id="1.10.357.10">
    <property type="entry name" value="Tetracycline Repressor, domain 2"/>
    <property type="match status" value="1"/>
</dbReference>
<keyword evidence="1 2" id="KW-0238">DNA-binding</keyword>
<dbReference type="PROSITE" id="PS01081">
    <property type="entry name" value="HTH_TETR_1"/>
    <property type="match status" value="1"/>
</dbReference>
<protein>
    <submittedName>
        <fullName evidence="4">Transcriptional regulator, TetR family</fullName>
    </submittedName>
</protein>
<proteinExistence type="predicted"/>
<sequence length="208" mass="23519">MEKKQNMKNIKALETKGKICESAYSLFKEKGFDGVSIDSIVEKAGVAKGSFYVHFESKNAVIAAFIAEYVNKVDLDYKAYVESFPDDTKASDILIALAGKTADVITNDIGYDNMRTVYEILIANTEKANALLSYNRELYMTIHSIVSKGVKQGEFRADLSAENIAKHFLFALRGFTYEWCIRHPDFNLKETAIEHIQIILWGIKKQIL</sequence>
<dbReference type="Proteomes" id="UP000199568">
    <property type="component" value="Unassembled WGS sequence"/>
</dbReference>
<dbReference type="RefSeq" id="WP_090446976.1">
    <property type="nucleotide sequence ID" value="NZ_FOHU01000036.1"/>
</dbReference>
<evidence type="ECO:0000256" key="1">
    <source>
        <dbReference type="ARBA" id="ARBA00023125"/>
    </source>
</evidence>
<dbReference type="Pfam" id="PF00440">
    <property type="entry name" value="TetR_N"/>
    <property type="match status" value="1"/>
</dbReference>
<evidence type="ECO:0000256" key="2">
    <source>
        <dbReference type="PROSITE-ProRule" id="PRU00335"/>
    </source>
</evidence>
<dbReference type="PANTHER" id="PTHR43479:SF11">
    <property type="entry name" value="ACREF_ENVCD OPERON REPRESSOR-RELATED"/>
    <property type="match status" value="1"/>
</dbReference>
<dbReference type="InterPro" id="IPR050624">
    <property type="entry name" value="HTH-type_Tx_Regulator"/>
</dbReference>
<dbReference type="GO" id="GO:0003677">
    <property type="term" value="F:DNA binding"/>
    <property type="evidence" value="ECO:0007669"/>
    <property type="project" value="UniProtKB-UniRule"/>
</dbReference>
<name>A0A1I0HBK7_9FIRM</name>
<dbReference type="InterPro" id="IPR009057">
    <property type="entry name" value="Homeodomain-like_sf"/>
</dbReference>
<dbReference type="OrthoDB" id="494991at2"/>
<dbReference type="PRINTS" id="PR00455">
    <property type="entry name" value="HTHTETR"/>
</dbReference>
<evidence type="ECO:0000259" key="3">
    <source>
        <dbReference type="PROSITE" id="PS50977"/>
    </source>
</evidence>
<reference evidence="4 5" key="1">
    <citation type="submission" date="2016-10" db="EMBL/GenBank/DDBJ databases">
        <authorList>
            <person name="de Groot N.N."/>
        </authorList>
    </citation>
    <scope>NUCLEOTIDE SEQUENCE [LARGE SCALE GENOMIC DNA]</scope>
    <source>
        <strain evidence="4 5">DSM 18979</strain>
    </source>
</reference>